<keyword evidence="2 8" id="KW-0963">Cytoplasm</keyword>
<dbReference type="SMART" id="SM00977">
    <property type="entry name" value="TilS_C"/>
    <property type="match status" value="1"/>
</dbReference>
<dbReference type="InterPro" id="IPR014729">
    <property type="entry name" value="Rossmann-like_a/b/a_fold"/>
</dbReference>
<evidence type="ECO:0000256" key="1">
    <source>
        <dbReference type="ARBA" id="ARBA00004496"/>
    </source>
</evidence>
<dbReference type="InterPro" id="IPR012796">
    <property type="entry name" value="Lysidine-tRNA-synth_C"/>
</dbReference>
<dbReference type="SUPFAM" id="SSF82829">
    <property type="entry name" value="MesJ substrate recognition domain-like"/>
    <property type="match status" value="1"/>
</dbReference>
<dbReference type="PANTHER" id="PTHR43033">
    <property type="entry name" value="TRNA(ILE)-LYSIDINE SYNTHASE-RELATED"/>
    <property type="match status" value="1"/>
</dbReference>
<dbReference type="InterPro" id="IPR015262">
    <property type="entry name" value="tRNA_Ile_lys_synt_subst-bd"/>
</dbReference>
<evidence type="ECO:0000313" key="10">
    <source>
        <dbReference type="EMBL" id="USH03084.1"/>
    </source>
</evidence>
<evidence type="ECO:0000256" key="4">
    <source>
        <dbReference type="ARBA" id="ARBA00022694"/>
    </source>
</evidence>
<evidence type="ECO:0000256" key="2">
    <source>
        <dbReference type="ARBA" id="ARBA00022490"/>
    </source>
</evidence>
<dbReference type="SUPFAM" id="SSF52402">
    <property type="entry name" value="Adenine nucleotide alpha hydrolases-like"/>
    <property type="match status" value="1"/>
</dbReference>
<dbReference type="InterPro" id="IPR012795">
    <property type="entry name" value="tRNA_Ile_lys_synt_N"/>
</dbReference>
<dbReference type="PANTHER" id="PTHR43033:SF1">
    <property type="entry name" value="TRNA(ILE)-LYSIDINE SYNTHASE-RELATED"/>
    <property type="match status" value="1"/>
</dbReference>
<evidence type="ECO:0000259" key="9">
    <source>
        <dbReference type="SMART" id="SM00977"/>
    </source>
</evidence>
<dbReference type="InterPro" id="IPR012094">
    <property type="entry name" value="tRNA_Ile_lys_synt"/>
</dbReference>
<comment type="subcellular location">
    <subcellularLocation>
        <location evidence="1 8">Cytoplasm</location>
    </subcellularLocation>
</comment>
<feature type="domain" description="Lysidine-tRNA(Ile) synthetase C-terminal" evidence="9">
    <location>
        <begin position="368"/>
        <end position="437"/>
    </location>
</feature>
<keyword evidence="3 8" id="KW-0436">Ligase</keyword>
<dbReference type="Pfam" id="PF09179">
    <property type="entry name" value="TilS"/>
    <property type="match status" value="1"/>
</dbReference>
<keyword evidence="4 8" id="KW-0819">tRNA processing</keyword>
<dbReference type="RefSeq" id="WP_251877798.1">
    <property type="nucleotide sequence ID" value="NZ_CP082275.1"/>
</dbReference>
<dbReference type="HAMAP" id="MF_01161">
    <property type="entry name" value="tRNA_Ile_lys_synt"/>
    <property type="match status" value="1"/>
</dbReference>
<evidence type="ECO:0000313" key="11">
    <source>
        <dbReference type="Proteomes" id="UP001056255"/>
    </source>
</evidence>
<dbReference type="Gene3D" id="3.40.50.620">
    <property type="entry name" value="HUPs"/>
    <property type="match status" value="1"/>
</dbReference>
<evidence type="ECO:0000256" key="5">
    <source>
        <dbReference type="ARBA" id="ARBA00022741"/>
    </source>
</evidence>
<dbReference type="NCBIfam" id="TIGR02433">
    <property type="entry name" value="lysidine_TilS_C"/>
    <property type="match status" value="1"/>
</dbReference>
<protein>
    <recommendedName>
        <fullName evidence="8">tRNA(Ile)-lysidine synthase</fullName>
        <ecNumber evidence="8">6.3.4.19</ecNumber>
    </recommendedName>
    <alternativeName>
        <fullName evidence="8">tRNA(Ile)-2-lysyl-cytidine synthase</fullName>
    </alternativeName>
    <alternativeName>
        <fullName evidence="8">tRNA(Ile)-lysidine synthetase</fullName>
    </alternativeName>
</protein>
<gene>
    <name evidence="8 10" type="primary">tilS</name>
    <name evidence="10" type="ORF">K6Q96_03430</name>
</gene>
<feature type="binding site" evidence="8">
    <location>
        <begin position="25"/>
        <end position="30"/>
    </location>
    <ligand>
        <name>ATP</name>
        <dbReference type="ChEBI" id="CHEBI:30616"/>
    </ligand>
</feature>
<sequence length="445" mass="50267">MLFSLFENVLDRYTPVTRQIVLAFSGGVDSRVMLDLLATYRDIHPQHAYLVVHVHHGLSPNADDWMAQCERWAGDADFAFKGIWVTLNHRGESLEKAAREARYQAILNSVDDNALVLTGQHADDQAETFLLALKRGSGPAGLAAMPETRPMQHAVLCRPLLEANRKAIEEYAESQGLIWIEDESNLDRRFDRNFIRQEWLPMASERWPGLVKAINRTALHCAEQETLIDELLVQYDAEVVGTDGSLNIGKTKECSLILQSALVRRWLKHVGRLSLSKAQLEQVFSSVINAGPDANPVLKVAQGEVRRYQGKLWFVAPYHDVSDWTASMVVNKKISLPDNLGELEIVSAQSNDNDRGMRILAPRKDEEIRVGFDPEGWSARPAGRQGKRKLKKLFQEYGVPSWLRRRTPILFYGETIAAVGNLFVCEDYVGDECELVWHKCHTLNA</sequence>
<accession>A0ABY4WU17</accession>
<evidence type="ECO:0000256" key="6">
    <source>
        <dbReference type="ARBA" id="ARBA00022840"/>
    </source>
</evidence>
<comment type="catalytic activity">
    <reaction evidence="7 8">
        <text>cytidine(34) in tRNA(Ile2) + L-lysine + ATP = lysidine(34) in tRNA(Ile2) + AMP + diphosphate + H(+)</text>
        <dbReference type="Rhea" id="RHEA:43744"/>
        <dbReference type="Rhea" id="RHEA-COMP:10625"/>
        <dbReference type="Rhea" id="RHEA-COMP:10670"/>
        <dbReference type="ChEBI" id="CHEBI:15378"/>
        <dbReference type="ChEBI" id="CHEBI:30616"/>
        <dbReference type="ChEBI" id="CHEBI:32551"/>
        <dbReference type="ChEBI" id="CHEBI:33019"/>
        <dbReference type="ChEBI" id="CHEBI:82748"/>
        <dbReference type="ChEBI" id="CHEBI:83665"/>
        <dbReference type="ChEBI" id="CHEBI:456215"/>
        <dbReference type="EC" id="6.3.4.19"/>
    </reaction>
</comment>
<comment type="domain">
    <text evidence="8">The N-terminal region contains the highly conserved SGGXDS motif, predicted to be a P-loop motif involved in ATP binding.</text>
</comment>
<reference evidence="10" key="1">
    <citation type="submission" date="2021-08" db="EMBL/GenBank/DDBJ databases">
        <authorList>
            <person name="Sakaguchi M."/>
            <person name="Kikuchi T."/>
            <person name="Urbanczyk H."/>
        </authorList>
    </citation>
    <scope>NUCLEOTIDE SEQUENCE</scope>
    <source>
        <strain evidence="10">020920N</strain>
    </source>
</reference>
<evidence type="ECO:0000256" key="3">
    <source>
        <dbReference type="ARBA" id="ARBA00022598"/>
    </source>
</evidence>
<comment type="similarity">
    <text evidence="8">Belongs to the tRNA(Ile)-lysidine synthase family.</text>
</comment>
<keyword evidence="5 8" id="KW-0547">Nucleotide-binding</keyword>
<dbReference type="Pfam" id="PF01171">
    <property type="entry name" value="ATP_bind_3"/>
    <property type="match status" value="1"/>
</dbReference>
<comment type="function">
    <text evidence="8">Ligates lysine onto the cytidine present at position 34 of the AUA codon-specific tRNA(Ile) that contains the anticodon CAU, in an ATP-dependent manner. Cytidine is converted to lysidine, thus changing the amino acid specificity of the tRNA from methionine to isoleucine.</text>
</comment>
<keyword evidence="11" id="KW-1185">Reference proteome</keyword>
<dbReference type="NCBIfam" id="TIGR02432">
    <property type="entry name" value="lysidine_TilS_N"/>
    <property type="match status" value="1"/>
</dbReference>
<dbReference type="Gene3D" id="1.20.59.20">
    <property type="match status" value="1"/>
</dbReference>
<dbReference type="EMBL" id="CP082275">
    <property type="protein sequence ID" value="USH03084.1"/>
    <property type="molecule type" value="Genomic_DNA"/>
</dbReference>
<dbReference type="GO" id="GO:0032267">
    <property type="term" value="F:tRNA(Ile)-lysidine synthase activity"/>
    <property type="evidence" value="ECO:0007669"/>
    <property type="project" value="UniProtKB-EC"/>
</dbReference>
<evidence type="ECO:0000256" key="8">
    <source>
        <dbReference type="HAMAP-Rule" id="MF_01161"/>
    </source>
</evidence>
<dbReference type="Pfam" id="PF11734">
    <property type="entry name" value="TilS_C"/>
    <property type="match status" value="1"/>
</dbReference>
<proteinExistence type="inferred from homology"/>
<dbReference type="Proteomes" id="UP001056255">
    <property type="component" value="Chromosome I"/>
</dbReference>
<name>A0ABY4WU17_9GAMM</name>
<evidence type="ECO:0000256" key="7">
    <source>
        <dbReference type="ARBA" id="ARBA00048539"/>
    </source>
</evidence>
<keyword evidence="6 8" id="KW-0067">ATP-binding</keyword>
<dbReference type="CDD" id="cd01992">
    <property type="entry name" value="TilS_N"/>
    <property type="match status" value="1"/>
</dbReference>
<dbReference type="EC" id="6.3.4.19" evidence="8"/>
<dbReference type="InterPro" id="IPR011063">
    <property type="entry name" value="TilS/TtcA_N"/>
</dbReference>
<organism evidence="10 11">
    <name type="scientific">Grimontia kaedaensis</name>
    <dbReference type="NCBI Taxonomy" id="2872157"/>
    <lineage>
        <taxon>Bacteria</taxon>
        <taxon>Pseudomonadati</taxon>
        <taxon>Pseudomonadota</taxon>
        <taxon>Gammaproteobacteria</taxon>
        <taxon>Vibrionales</taxon>
        <taxon>Vibrionaceae</taxon>
        <taxon>Grimontia</taxon>
    </lineage>
</organism>
<dbReference type="SUPFAM" id="SSF56037">
    <property type="entry name" value="PheT/TilS domain"/>
    <property type="match status" value="1"/>
</dbReference>